<feature type="transmembrane region" description="Helical" evidence="9">
    <location>
        <begin position="313"/>
        <end position="338"/>
    </location>
</feature>
<keyword evidence="7 9" id="KW-0472">Membrane</keyword>
<dbReference type="PIRSF" id="PIRSF037006">
    <property type="entry name" value="Wax_synthase"/>
    <property type="match status" value="1"/>
</dbReference>
<keyword evidence="11" id="KW-1185">Reference proteome</keyword>
<feature type="transmembrane region" description="Helical" evidence="9">
    <location>
        <begin position="63"/>
        <end position="84"/>
    </location>
</feature>
<evidence type="ECO:0000259" key="10">
    <source>
        <dbReference type="Pfam" id="PF13813"/>
    </source>
</evidence>
<feature type="transmembrane region" description="Helical" evidence="9">
    <location>
        <begin position="242"/>
        <end position="268"/>
    </location>
</feature>
<comment type="similarity">
    <text evidence="3">Belongs to the wax synthase family.</text>
</comment>
<dbReference type="Pfam" id="PF13813">
    <property type="entry name" value="MBOAT_2"/>
    <property type="match status" value="1"/>
</dbReference>
<comment type="subcellular location">
    <subcellularLocation>
        <location evidence="1">Membrane</location>
        <topology evidence="1">Multi-pass membrane protein</topology>
    </subcellularLocation>
</comment>
<dbReference type="PANTHER" id="PTHR31595">
    <property type="entry name" value="LONG-CHAIN-ALCOHOL O-FATTY-ACYLTRANSFERASE 3-RELATED"/>
    <property type="match status" value="1"/>
</dbReference>
<evidence type="ECO:0000256" key="5">
    <source>
        <dbReference type="ARBA" id="ARBA00022692"/>
    </source>
</evidence>
<gene>
    <name evidence="12" type="primary">LOC105033374</name>
</gene>
<dbReference type="RefSeq" id="XP_010906443.1">
    <property type="nucleotide sequence ID" value="XM_010908141.3"/>
</dbReference>
<dbReference type="KEGG" id="egu:105033374"/>
<evidence type="ECO:0000256" key="9">
    <source>
        <dbReference type="SAM" id="Phobius"/>
    </source>
</evidence>
<evidence type="ECO:0000256" key="3">
    <source>
        <dbReference type="ARBA" id="ARBA00007282"/>
    </source>
</evidence>
<feature type="transmembrane region" description="Helical" evidence="9">
    <location>
        <begin position="117"/>
        <end position="136"/>
    </location>
</feature>
<keyword evidence="4" id="KW-0808">Transferase</keyword>
<evidence type="ECO:0000256" key="1">
    <source>
        <dbReference type="ARBA" id="ARBA00004141"/>
    </source>
</evidence>
<dbReference type="Proteomes" id="UP000504607">
    <property type="component" value="Unplaced"/>
</dbReference>
<keyword evidence="6 9" id="KW-1133">Transmembrane helix</keyword>
<protein>
    <submittedName>
        <fullName evidence="12">Probable long-chain-alcohol O-fatty-acyltransferase 5</fullName>
    </submittedName>
</protein>
<dbReference type="GeneID" id="105033374"/>
<evidence type="ECO:0000256" key="4">
    <source>
        <dbReference type="ARBA" id="ARBA00022679"/>
    </source>
</evidence>
<comment type="pathway">
    <text evidence="2">Secondary metabolite biosynthesis.</text>
</comment>
<dbReference type="AlphaFoldDB" id="A0A6I9QCD0"/>
<evidence type="ECO:0000256" key="8">
    <source>
        <dbReference type="ARBA" id="ARBA00023315"/>
    </source>
</evidence>
<reference evidence="12" key="1">
    <citation type="submission" date="2025-08" db="UniProtKB">
        <authorList>
            <consortium name="RefSeq"/>
        </authorList>
    </citation>
    <scope>IDENTIFICATION</scope>
</reference>
<feature type="transmembrane region" description="Helical" evidence="9">
    <location>
        <begin position="148"/>
        <end position="169"/>
    </location>
</feature>
<evidence type="ECO:0000256" key="7">
    <source>
        <dbReference type="ARBA" id="ARBA00023136"/>
    </source>
</evidence>
<accession>A0A6I9QCD0</accession>
<feature type="transmembrane region" description="Helical" evidence="9">
    <location>
        <begin position="32"/>
        <end position="51"/>
    </location>
</feature>
<feature type="transmembrane region" description="Helical" evidence="9">
    <location>
        <begin position="280"/>
        <end position="301"/>
    </location>
</feature>
<evidence type="ECO:0000256" key="2">
    <source>
        <dbReference type="ARBA" id="ARBA00005179"/>
    </source>
</evidence>
<evidence type="ECO:0000313" key="11">
    <source>
        <dbReference type="Proteomes" id="UP000504607"/>
    </source>
</evidence>
<dbReference type="InterPro" id="IPR017088">
    <property type="entry name" value="Wax_synthase_Magnoliopsida"/>
</dbReference>
<dbReference type="GO" id="GO:0006629">
    <property type="term" value="P:lipid metabolic process"/>
    <property type="evidence" value="ECO:0007669"/>
    <property type="project" value="InterPro"/>
</dbReference>
<feature type="domain" description="Wax synthase" evidence="10">
    <location>
        <begin position="182"/>
        <end position="260"/>
    </location>
</feature>
<dbReference type="GO" id="GO:0008374">
    <property type="term" value="F:O-acyltransferase activity"/>
    <property type="evidence" value="ECO:0007669"/>
    <property type="project" value="InterPro"/>
</dbReference>
<proteinExistence type="inferred from homology"/>
<name>A0A6I9QCD0_ELAGV</name>
<dbReference type="OrthoDB" id="1077582at2759"/>
<dbReference type="PANTHER" id="PTHR31595:SF57">
    <property type="entry name" value="OS04G0481900 PROTEIN"/>
    <property type="match status" value="1"/>
</dbReference>
<keyword evidence="8" id="KW-0012">Acyltransferase</keyword>
<dbReference type="FunCoup" id="A0A6I9QCD0">
    <property type="interactions" value="36"/>
</dbReference>
<dbReference type="InterPro" id="IPR044851">
    <property type="entry name" value="Wax_synthase"/>
</dbReference>
<dbReference type="InParanoid" id="A0A6I9QCD0"/>
<evidence type="ECO:0000256" key="6">
    <source>
        <dbReference type="ARBA" id="ARBA00022989"/>
    </source>
</evidence>
<dbReference type="GO" id="GO:0016020">
    <property type="term" value="C:membrane"/>
    <property type="evidence" value="ECO:0007669"/>
    <property type="project" value="UniProtKB-SubCell"/>
</dbReference>
<organism evidence="11 12">
    <name type="scientific">Elaeis guineensis var. tenera</name>
    <name type="common">Oil palm</name>
    <dbReference type="NCBI Taxonomy" id="51953"/>
    <lineage>
        <taxon>Eukaryota</taxon>
        <taxon>Viridiplantae</taxon>
        <taxon>Streptophyta</taxon>
        <taxon>Embryophyta</taxon>
        <taxon>Tracheophyta</taxon>
        <taxon>Spermatophyta</taxon>
        <taxon>Magnoliopsida</taxon>
        <taxon>Liliopsida</taxon>
        <taxon>Arecaceae</taxon>
        <taxon>Arecoideae</taxon>
        <taxon>Cocoseae</taxon>
        <taxon>Elaeidinae</taxon>
        <taxon>Elaeis</taxon>
    </lineage>
</organism>
<evidence type="ECO:0000313" key="12">
    <source>
        <dbReference type="RefSeq" id="XP_010906443.1"/>
    </source>
</evidence>
<dbReference type="InterPro" id="IPR032805">
    <property type="entry name" value="Wax_synthase_dom"/>
</dbReference>
<sequence length="339" mass="37280">MEKELRSLAKVYLLVAVSMTYSRYAASTIRPGNLRLVALFPVLCLLPCLPWSFSSINLRGISAFFLAWLALFKLVLLAFGLGPLSPSLPLLPFLFTSSFPVKLQTKPNPKPPISSSLSTLHLLVTAVKVLLLAAIISIHRYRDGIHPYFLLAMYCFYIYLGLDLCLTSMGKIATGLLGLELEPHFNNPCGASSLQDFWGRRWNLMVSAILRPSVYDPVRARWGRDAGILATFLVSGLMHELMFYYLTLALPTGEVTAFFVLQGLFTVAEKEARKAGWWRLHPVAAAPLAIGFIVGTGYWLFFPPLLRGGVDKIGLAECYAVMGFLGDAGGALLGLLGFL</sequence>
<keyword evidence="5 9" id="KW-0812">Transmembrane</keyword>
<feature type="transmembrane region" description="Helical" evidence="9">
    <location>
        <begin position="7"/>
        <end position="26"/>
    </location>
</feature>